<reference evidence="2 3" key="1">
    <citation type="submission" date="2019-02" db="EMBL/GenBank/DDBJ databases">
        <title>Bacterial novel species isolated from soil.</title>
        <authorList>
            <person name="Jung H.-Y."/>
        </authorList>
    </citation>
    <scope>NUCLEOTIDE SEQUENCE [LARGE SCALE GENOMIC DNA]</scope>
    <source>
        <strain evidence="2 3">1-3-3-3</strain>
    </source>
</reference>
<feature type="transmembrane region" description="Helical" evidence="1">
    <location>
        <begin position="16"/>
        <end position="35"/>
    </location>
</feature>
<gene>
    <name evidence="2" type="ORF">EWM57_09985</name>
</gene>
<dbReference type="RefSeq" id="WP_129921002.1">
    <property type="nucleotide sequence ID" value="NZ_SEWE01000017.1"/>
</dbReference>
<keyword evidence="1" id="KW-0472">Membrane</keyword>
<dbReference type="EMBL" id="SEWE01000017">
    <property type="protein sequence ID" value="RYU79731.1"/>
    <property type="molecule type" value="Genomic_DNA"/>
</dbReference>
<dbReference type="AlphaFoldDB" id="A0A4Q5LDJ0"/>
<feature type="transmembrane region" description="Helical" evidence="1">
    <location>
        <begin position="47"/>
        <end position="68"/>
    </location>
</feature>
<keyword evidence="3" id="KW-1185">Reference proteome</keyword>
<evidence type="ECO:0000313" key="2">
    <source>
        <dbReference type="EMBL" id="RYU79731.1"/>
    </source>
</evidence>
<comment type="caution">
    <text evidence="2">The sequence shown here is derived from an EMBL/GenBank/DDBJ whole genome shotgun (WGS) entry which is preliminary data.</text>
</comment>
<dbReference type="OrthoDB" id="886817at2"/>
<protein>
    <submittedName>
        <fullName evidence="2">Uncharacterized protein</fullName>
    </submittedName>
</protein>
<evidence type="ECO:0000313" key="3">
    <source>
        <dbReference type="Proteomes" id="UP000294155"/>
    </source>
</evidence>
<organism evidence="2 3">
    <name type="scientific">Hymenobacter persicinus</name>
    <dbReference type="NCBI Taxonomy" id="2025506"/>
    <lineage>
        <taxon>Bacteria</taxon>
        <taxon>Pseudomonadati</taxon>
        <taxon>Bacteroidota</taxon>
        <taxon>Cytophagia</taxon>
        <taxon>Cytophagales</taxon>
        <taxon>Hymenobacteraceae</taxon>
        <taxon>Hymenobacter</taxon>
    </lineage>
</organism>
<proteinExistence type="predicted"/>
<dbReference type="Proteomes" id="UP000294155">
    <property type="component" value="Unassembled WGS sequence"/>
</dbReference>
<keyword evidence="1" id="KW-0812">Transmembrane</keyword>
<accession>A0A4Q5LDJ0</accession>
<keyword evidence="1" id="KW-1133">Transmembrane helix</keyword>
<evidence type="ECO:0000256" key="1">
    <source>
        <dbReference type="SAM" id="Phobius"/>
    </source>
</evidence>
<feature type="transmembrane region" description="Helical" evidence="1">
    <location>
        <begin position="88"/>
        <end position="110"/>
    </location>
</feature>
<sequence>MLLNFVRLVLRQCPPLLGWTLGVIVFALLNSGFHHELWPHTPLARPVFITLLWAGLLTLPWLAARVAWRLADAVASFFWQTVWRLAAVAGYGGAVLSSAGGVVAMSFMWAEWISSH</sequence>
<name>A0A4Q5LDJ0_9BACT</name>